<feature type="compositionally biased region" description="Low complexity" evidence="1">
    <location>
        <begin position="87"/>
        <end position="100"/>
    </location>
</feature>
<dbReference type="STRING" id="1114924.SAMN05216258_11090"/>
<keyword evidence="2" id="KW-0812">Transmembrane</keyword>
<protein>
    <recommendedName>
        <fullName evidence="5">DUF898 domain-containing protein</fullName>
    </recommendedName>
</protein>
<keyword evidence="2" id="KW-1133">Transmembrane helix</keyword>
<keyword evidence="2" id="KW-0472">Membrane</keyword>
<feature type="transmembrane region" description="Helical" evidence="2">
    <location>
        <begin position="260"/>
        <end position="288"/>
    </location>
</feature>
<evidence type="ECO:0000313" key="4">
    <source>
        <dbReference type="Proteomes" id="UP000199377"/>
    </source>
</evidence>
<feature type="transmembrane region" description="Helical" evidence="2">
    <location>
        <begin position="365"/>
        <end position="387"/>
    </location>
</feature>
<feature type="transmembrane region" description="Helical" evidence="2">
    <location>
        <begin position="470"/>
        <end position="490"/>
    </location>
</feature>
<proteinExistence type="predicted"/>
<feature type="compositionally biased region" description="Low complexity" evidence="1">
    <location>
        <begin position="51"/>
        <end position="68"/>
    </location>
</feature>
<dbReference type="InterPro" id="IPR010295">
    <property type="entry name" value="DUF898"/>
</dbReference>
<dbReference type="AlphaFoldDB" id="A0A1I3LLS1"/>
<feature type="transmembrane region" description="Helical" evidence="2">
    <location>
        <begin position="524"/>
        <end position="547"/>
    </location>
</feature>
<name>A0A1I3LLS1_9RHOB</name>
<evidence type="ECO:0000256" key="2">
    <source>
        <dbReference type="SAM" id="Phobius"/>
    </source>
</evidence>
<evidence type="ECO:0008006" key="5">
    <source>
        <dbReference type="Google" id="ProtNLM"/>
    </source>
</evidence>
<gene>
    <name evidence="3" type="ORF">SAMN05216258_11090</name>
</gene>
<feature type="region of interest" description="Disordered" evidence="1">
    <location>
        <begin position="39"/>
        <end position="122"/>
    </location>
</feature>
<accession>A0A1I3LLS1</accession>
<feature type="compositionally biased region" description="Basic and acidic residues" evidence="1">
    <location>
        <begin position="39"/>
        <end position="50"/>
    </location>
</feature>
<sequence length="594" mass="64541">MPRKRVRPEKESIVDLFGDVVQDRESYLYSIAEDDEALRLAREPAPRRDPANANAPAETAPDQAAPAPAERPRPISPLGRRDRPRKAPGAPAAPEPAVAPSSDLSPAEGFAAAAPGGAAQARRHLERLQRARLARARAEQTSGAHARDAWPELLDDRGLWSAVTVVHGALSVLSLGLYRPWMKTETRRVLWSNVQADDEPLEYLGTGAQLFRGLMMALILLGGIVALAWVAAAALGLMSLEALDGALSGSALELESPVRAALPLLAAMAAPALIALLLISPLLPLAAFRGRRYRLSRTRWKGVRFGMEGGGWSLMGLGLLWTPLILASAGLLWPVWRWLREARMTRAMRWGGEPFAFEGGPLPLLLHWLPAWGFLAALGALIAVPGARELAGLGDLPAVAARLGPLTLIALALLILMTATLLLANYRAAEVRLTTRARRLGGAWAECDFSVWHLVDSYMAVSRKNLWPGILVWLLIAAVAAIPMIGAMGAELENPDSGGLVEGLGDALDEKLFGGFHSWRAQGLVLMALVIDYFLSAVFTLWLWTYVYQRRRTEHLLASITLRDVHRLDAVRGRARQRDLEAEGMEEALDLFAV</sequence>
<dbReference type="OrthoDB" id="7462354at2"/>
<evidence type="ECO:0000313" key="3">
    <source>
        <dbReference type="EMBL" id="SFI85653.1"/>
    </source>
</evidence>
<feature type="compositionally biased region" description="Low complexity" evidence="1">
    <location>
        <begin position="107"/>
        <end position="120"/>
    </location>
</feature>
<dbReference type="EMBL" id="FOQH01000010">
    <property type="protein sequence ID" value="SFI85653.1"/>
    <property type="molecule type" value="Genomic_DNA"/>
</dbReference>
<evidence type="ECO:0000256" key="1">
    <source>
        <dbReference type="SAM" id="MobiDB-lite"/>
    </source>
</evidence>
<keyword evidence="4" id="KW-1185">Reference proteome</keyword>
<organism evidence="3 4">
    <name type="scientific">Albimonas pacifica</name>
    <dbReference type="NCBI Taxonomy" id="1114924"/>
    <lineage>
        <taxon>Bacteria</taxon>
        <taxon>Pseudomonadati</taxon>
        <taxon>Pseudomonadota</taxon>
        <taxon>Alphaproteobacteria</taxon>
        <taxon>Rhodobacterales</taxon>
        <taxon>Paracoccaceae</taxon>
        <taxon>Albimonas</taxon>
    </lineage>
</organism>
<feature type="transmembrane region" description="Helical" evidence="2">
    <location>
        <begin position="309"/>
        <end position="336"/>
    </location>
</feature>
<dbReference type="RefSeq" id="WP_092863250.1">
    <property type="nucleotide sequence ID" value="NZ_FOQH01000010.1"/>
</dbReference>
<dbReference type="Pfam" id="PF05987">
    <property type="entry name" value="DUF898"/>
    <property type="match status" value="1"/>
</dbReference>
<feature type="transmembrane region" description="Helical" evidence="2">
    <location>
        <begin position="218"/>
        <end position="240"/>
    </location>
</feature>
<dbReference type="Proteomes" id="UP000199377">
    <property type="component" value="Unassembled WGS sequence"/>
</dbReference>
<reference evidence="3 4" key="1">
    <citation type="submission" date="2016-10" db="EMBL/GenBank/DDBJ databases">
        <authorList>
            <person name="de Groot N.N."/>
        </authorList>
    </citation>
    <scope>NUCLEOTIDE SEQUENCE [LARGE SCALE GENOMIC DNA]</scope>
    <source>
        <strain evidence="3 4">CGMCC 1.11030</strain>
    </source>
</reference>
<feature type="transmembrane region" description="Helical" evidence="2">
    <location>
        <begin position="399"/>
        <end position="423"/>
    </location>
</feature>